<sequence>MSLIDLGRWGFFVPVPIGEIYHGDRIDSPLECLMDRCCL</sequence>
<protein>
    <submittedName>
        <fullName evidence="1">Uncharacterized protein</fullName>
    </submittedName>
</protein>
<name>A0AAU8BTK3_9VIRU</name>
<accession>A0AAU8BTK3</accession>
<proteinExistence type="predicted"/>
<organism evidence="1">
    <name type="scientific">Pseudomonas phage PMBT23</name>
    <dbReference type="NCBI Taxonomy" id="3137284"/>
    <lineage>
        <taxon>Viruses</taxon>
    </lineage>
</organism>
<evidence type="ECO:0000313" key="1">
    <source>
        <dbReference type="EMBL" id="XCD29387.1"/>
    </source>
</evidence>
<dbReference type="EMBL" id="PP554577">
    <property type="protein sequence ID" value="XCD29387.1"/>
    <property type="molecule type" value="Genomic_DNA"/>
</dbReference>
<reference evidence="1" key="1">
    <citation type="submission" date="2024-03" db="EMBL/GenBank/DDBJ databases">
        <title>This phage originates from the Bacteriophage catalogue of the Bacteriophage Competence Centre, Department of Microbiology und Biotechnology, Max Rubner-Institut, Kiel, Germany.</title>
        <authorList>
            <person name="Sprotte S."/>
            <person name="Brinks E."/>
        </authorList>
    </citation>
    <scope>NUCLEOTIDE SEQUENCE</scope>
</reference>